<evidence type="ECO:0000256" key="5">
    <source>
        <dbReference type="SAM" id="MobiDB-lite"/>
    </source>
</evidence>
<dbReference type="PROSITE" id="PS51257">
    <property type="entry name" value="PROKAR_LIPOPROTEIN"/>
    <property type="match status" value="1"/>
</dbReference>
<keyword evidence="4 8" id="KW-0449">Lipoprotein</keyword>
<dbReference type="Pfam" id="PF09619">
    <property type="entry name" value="YscW"/>
    <property type="match status" value="1"/>
</dbReference>
<proteinExistence type="predicted"/>
<organism evidence="8 9">
    <name type="scientific">Noviluteimonas lactosilytica</name>
    <dbReference type="NCBI Taxonomy" id="2888523"/>
    <lineage>
        <taxon>Bacteria</taxon>
        <taxon>Pseudomonadati</taxon>
        <taxon>Pseudomonadota</taxon>
        <taxon>Gammaproteobacteria</taxon>
        <taxon>Lysobacterales</taxon>
        <taxon>Lysobacteraceae</taxon>
        <taxon>Noviluteimonas</taxon>
    </lineage>
</organism>
<feature type="region of interest" description="Disordered" evidence="5">
    <location>
        <begin position="28"/>
        <end position="55"/>
    </location>
</feature>
<evidence type="ECO:0000256" key="1">
    <source>
        <dbReference type="ARBA" id="ARBA00022729"/>
    </source>
</evidence>
<feature type="chain" id="PRO_5045050776" evidence="6">
    <location>
        <begin position="28"/>
        <end position="368"/>
    </location>
</feature>
<protein>
    <submittedName>
        <fullName evidence="8">YbaY family lipoprotein</fullName>
    </submittedName>
</protein>
<evidence type="ECO:0000259" key="7">
    <source>
        <dbReference type="Pfam" id="PF09864"/>
    </source>
</evidence>
<dbReference type="PANTHER" id="PTHR38013">
    <property type="entry name" value="GLYCOPROTEIN/POLYSACCHARIDE METABOLISM"/>
    <property type="match status" value="1"/>
</dbReference>
<dbReference type="PANTHER" id="PTHR38013:SF1">
    <property type="entry name" value="GLYCOPROTEIN_POLYSACCHARIDE METABOLISM"/>
    <property type="match status" value="1"/>
</dbReference>
<evidence type="ECO:0000256" key="6">
    <source>
        <dbReference type="SAM" id="SignalP"/>
    </source>
</evidence>
<dbReference type="InterPro" id="IPR036328">
    <property type="entry name" value="MliC_sf"/>
</dbReference>
<dbReference type="Pfam" id="PF09864">
    <property type="entry name" value="MliC"/>
    <property type="match status" value="1"/>
</dbReference>
<evidence type="ECO:0000256" key="2">
    <source>
        <dbReference type="ARBA" id="ARBA00023136"/>
    </source>
</evidence>
<dbReference type="EMBL" id="JAJGAK010000001">
    <property type="protein sequence ID" value="MCC8361832.1"/>
    <property type="molecule type" value="Genomic_DNA"/>
</dbReference>
<comment type="caution">
    <text evidence="8">The sequence shown here is derived from an EMBL/GenBank/DDBJ whole genome shotgun (WGS) entry which is preliminary data.</text>
</comment>
<evidence type="ECO:0000313" key="8">
    <source>
        <dbReference type="EMBL" id="MCC8361832.1"/>
    </source>
</evidence>
<keyword evidence="2" id="KW-0472">Membrane</keyword>
<accession>A0ABS8JE60</accession>
<keyword evidence="9" id="KW-1185">Reference proteome</keyword>
<evidence type="ECO:0000313" key="9">
    <source>
        <dbReference type="Proteomes" id="UP001165293"/>
    </source>
</evidence>
<dbReference type="SUPFAM" id="SSF141488">
    <property type="entry name" value="YdhA-like"/>
    <property type="match status" value="1"/>
</dbReference>
<feature type="signal peptide" evidence="6">
    <location>
        <begin position="1"/>
        <end position="27"/>
    </location>
</feature>
<dbReference type="InterPro" id="IPR039366">
    <property type="entry name" value="Pilotin"/>
</dbReference>
<keyword evidence="1 6" id="KW-0732">Signal</keyword>
<gene>
    <name evidence="8" type="ORF">LK996_01880</name>
</gene>
<dbReference type="InterPro" id="IPR053196">
    <property type="entry name" value="Lipoprotein_YbaY-like"/>
</dbReference>
<evidence type="ECO:0000256" key="4">
    <source>
        <dbReference type="ARBA" id="ARBA00023288"/>
    </source>
</evidence>
<dbReference type="RefSeq" id="WP_230525479.1">
    <property type="nucleotide sequence ID" value="NZ_JAJGAK010000001.1"/>
</dbReference>
<evidence type="ECO:0000256" key="3">
    <source>
        <dbReference type="ARBA" id="ARBA00023139"/>
    </source>
</evidence>
<keyword evidence="3" id="KW-0564">Palmitate</keyword>
<feature type="domain" description="C-type lysozyme inhibitor" evidence="7">
    <location>
        <begin position="181"/>
        <end position="244"/>
    </location>
</feature>
<reference evidence="8" key="1">
    <citation type="submission" date="2021-10" db="EMBL/GenBank/DDBJ databases">
        <authorList>
            <person name="Lyu M."/>
            <person name="Wang X."/>
            <person name="Meng X."/>
            <person name="Xu K."/>
        </authorList>
    </citation>
    <scope>NUCLEOTIDE SEQUENCE</scope>
    <source>
        <strain evidence="8">A6</strain>
    </source>
</reference>
<name>A0ABS8JE60_9GAMM</name>
<dbReference type="Gene3D" id="2.40.128.200">
    <property type="match status" value="1"/>
</dbReference>
<dbReference type="Proteomes" id="UP001165293">
    <property type="component" value="Unassembled WGS sequence"/>
</dbReference>
<sequence length="368" mass="38902">MTILRYTVTTTFAIAAVVALTGCPEKAATQETPPATSATAAATPTPATTADAPIPTESNFIHGSAFFLERLKLPPGADFTVQLIDNQLADTPKAVIAETTLEDVAGPPYDFSLQFDPANIRPGGMYGLHASLRGVDGDLLFNTPERVAVTPGDPKVVEFRLFRVSAGDQPAPAGDVRRSVWTCGDMTFEAAFDVPGERVDLALPSGKLSLPLAQSASGARYADHLGNEFWTKGGEATLTRQGGGEKLQCVQQDAAPEAGSPWDRAKQRGVAFRAIGQEPGWVVDVGQGESPTLHAQLDYGKRTVDVAQATALSGLLGFAGKDAGGAKVRLVLERKECVDIMSGEKFPVDAKLEVAGNTYRGCGRFLRE</sequence>
<dbReference type="InterPro" id="IPR018660">
    <property type="entry name" value="MliC"/>
</dbReference>